<dbReference type="GO" id="GO:0005763">
    <property type="term" value="C:mitochondrial small ribosomal subunit"/>
    <property type="evidence" value="ECO:0007669"/>
    <property type="project" value="TreeGrafter"/>
</dbReference>
<feature type="region of interest" description="Disordered" evidence="4">
    <location>
        <begin position="363"/>
        <end position="383"/>
    </location>
</feature>
<dbReference type="EMBL" id="MU865367">
    <property type="protein sequence ID" value="KAK4225439.1"/>
    <property type="molecule type" value="Genomic_DNA"/>
</dbReference>
<protein>
    <submittedName>
        <fullName evidence="5">Mitochondrial SSU ribosomal protein S2</fullName>
    </submittedName>
</protein>
<proteinExistence type="inferred from homology"/>
<dbReference type="CDD" id="cd01425">
    <property type="entry name" value="RPS2"/>
    <property type="match status" value="1"/>
</dbReference>
<dbReference type="InterPro" id="IPR023591">
    <property type="entry name" value="Ribosomal_uS2_flav_dom_sf"/>
</dbReference>
<evidence type="ECO:0000313" key="6">
    <source>
        <dbReference type="Proteomes" id="UP001301958"/>
    </source>
</evidence>
<dbReference type="AlphaFoldDB" id="A0AAN7H119"/>
<keyword evidence="2 5" id="KW-0689">Ribosomal protein</keyword>
<comment type="similarity">
    <text evidence="1">Belongs to the universal ribosomal protein uS2 family.</text>
</comment>
<dbReference type="NCBIfam" id="TIGR01011">
    <property type="entry name" value="rpsB_bact"/>
    <property type="match status" value="1"/>
</dbReference>
<dbReference type="Gene3D" id="3.40.50.10490">
    <property type="entry name" value="Glucose-6-phosphate isomerase like protein, domain 1"/>
    <property type="match status" value="1"/>
</dbReference>
<keyword evidence="6" id="KW-1185">Reference proteome</keyword>
<gene>
    <name evidence="5" type="ORF">QBC38DRAFT_457280</name>
</gene>
<dbReference type="GO" id="GO:0003735">
    <property type="term" value="F:structural constituent of ribosome"/>
    <property type="evidence" value="ECO:0007669"/>
    <property type="project" value="InterPro"/>
</dbReference>
<keyword evidence="3" id="KW-0687">Ribonucleoprotein</keyword>
<dbReference type="InterPro" id="IPR001865">
    <property type="entry name" value="Ribosomal_uS2"/>
</dbReference>
<evidence type="ECO:0000256" key="1">
    <source>
        <dbReference type="ARBA" id="ARBA00006242"/>
    </source>
</evidence>
<dbReference type="GO" id="GO:0006412">
    <property type="term" value="P:translation"/>
    <property type="evidence" value="ECO:0007669"/>
    <property type="project" value="InterPro"/>
</dbReference>
<dbReference type="InterPro" id="IPR018130">
    <property type="entry name" value="Ribosomal_uS2_CS"/>
</dbReference>
<dbReference type="PANTHER" id="PTHR12534:SF0">
    <property type="entry name" value="SMALL RIBOSOMAL SUBUNIT PROTEIN US2M"/>
    <property type="match status" value="1"/>
</dbReference>
<reference evidence="5" key="2">
    <citation type="submission" date="2023-05" db="EMBL/GenBank/DDBJ databases">
        <authorList>
            <consortium name="Lawrence Berkeley National Laboratory"/>
            <person name="Steindorff A."/>
            <person name="Hensen N."/>
            <person name="Bonometti L."/>
            <person name="Westerberg I."/>
            <person name="Brannstrom I.O."/>
            <person name="Guillou S."/>
            <person name="Cros-Aarteil S."/>
            <person name="Calhoun S."/>
            <person name="Haridas S."/>
            <person name="Kuo A."/>
            <person name="Mondo S."/>
            <person name="Pangilinan J."/>
            <person name="Riley R."/>
            <person name="Labutti K."/>
            <person name="Andreopoulos B."/>
            <person name="Lipzen A."/>
            <person name="Chen C."/>
            <person name="Yanf M."/>
            <person name="Daum C."/>
            <person name="Ng V."/>
            <person name="Clum A."/>
            <person name="Ohm R."/>
            <person name="Martin F."/>
            <person name="Silar P."/>
            <person name="Natvig D."/>
            <person name="Lalanne C."/>
            <person name="Gautier V."/>
            <person name="Ament-Velasquez S.L."/>
            <person name="Kruys A."/>
            <person name="Hutchinson M.I."/>
            <person name="Powell A.J."/>
            <person name="Barry K."/>
            <person name="Miller A.N."/>
            <person name="Grigoriev I.V."/>
            <person name="Debuchy R."/>
            <person name="Gladieux P."/>
            <person name="Thoren M.H."/>
            <person name="Johannesson H."/>
        </authorList>
    </citation>
    <scope>NUCLEOTIDE SEQUENCE</scope>
    <source>
        <strain evidence="5">CBS 990.96</strain>
    </source>
</reference>
<dbReference type="SUPFAM" id="SSF52313">
    <property type="entry name" value="Ribosomal protein S2"/>
    <property type="match status" value="1"/>
</dbReference>
<accession>A0AAN7H119</accession>
<name>A0AAN7H119_9PEZI</name>
<comment type="caution">
    <text evidence="5">The sequence shown here is derived from an EMBL/GenBank/DDBJ whole genome shotgun (WGS) entry which is preliminary data.</text>
</comment>
<evidence type="ECO:0000256" key="3">
    <source>
        <dbReference type="ARBA" id="ARBA00023274"/>
    </source>
</evidence>
<dbReference type="HAMAP" id="MF_00291_B">
    <property type="entry name" value="Ribosomal_uS2_B"/>
    <property type="match status" value="1"/>
</dbReference>
<dbReference type="PROSITE" id="PS00962">
    <property type="entry name" value="RIBOSOMAL_S2_1"/>
    <property type="match status" value="1"/>
</dbReference>
<dbReference type="PRINTS" id="PR00395">
    <property type="entry name" value="RIBOSOMALS2"/>
</dbReference>
<dbReference type="Pfam" id="PF00318">
    <property type="entry name" value="Ribosomal_S2"/>
    <property type="match status" value="1"/>
</dbReference>
<reference evidence="5" key="1">
    <citation type="journal article" date="2023" name="Mol. Phylogenet. Evol.">
        <title>Genome-scale phylogeny and comparative genomics of the fungal order Sordariales.</title>
        <authorList>
            <person name="Hensen N."/>
            <person name="Bonometti L."/>
            <person name="Westerberg I."/>
            <person name="Brannstrom I.O."/>
            <person name="Guillou S."/>
            <person name="Cros-Aarteil S."/>
            <person name="Calhoun S."/>
            <person name="Haridas S."/>
            <person name="Kuo A."/>
            <person name="Mondo S."/>
            <person name="Pangilinan J."/>
            <person name="Riley R."/>
            <person name="LaButti K."/>
            <person name="Andreopoulos B."/>
            <person name="Lipzen A."/>
            <person name="Chen C."/>
            <person name="Yan M."/>
            <person name="Daum C."/>
            <person name="Ng V."/>
            <person name="Clum A."/>
            <person name="Steindorff A."/>
            <person name="Ohm R.A."/>
            <person name="Martin F."/>
            <person name="Silar P."/>
            <person name="Natvig D.O."/>
            <person name="Lalanne C."/>
            <person name="Gautier V."/>
            <person name="Ament-Velasquez S.L."/>
            <person name="Kruys A."/>
            <person name="Hutchinson M.I."/>
            <person name="Powell A.J."/>
            <person name="Barry K."/>
            <person name="Miller A.N."/>
            <person name="Grigoriev I.V."/>
            <person name="Debuchy R."/>
            <person name="Gladieux P."/>
            <person name="Hiltunen Thoren M."/>
            <person name="Johannesson H."/>
        </authorList>
    </citation>
    <scope>NUCLEOTIDE SEQUENCE</scope>
    <source>
        <strain evidence="5">CBS 990.96</strain>
    </source>
</reference>
<dbReference type="PANTHER" id="PTHR12534">
    <property type="entry name" value="30S RIBOSOMAL PROTEIN S2 PROKARYOTIC AND ORGANELLAR"/>
    <property type="match status" value="1"/>
</dbReference>
<evidence type="ECO:0000256" key="4">
    <source>
        <dbReference type="SAM" id="MobiDB-lite"/>
    </source>
</evidence>
<evidence type="ECO:0000256" key="2">
    <source>
        <dbReference type="ARBA" id="ARBA00022980"/>
    </source>
</evidence>
<dbReference type="Proteomes" id="UP001301958">
    <property type="component" value="Unassembled WGS sequence"/>
</dbReference>
<organism evidence="5 6">
    <name type="scientific">Podospora fimiseda</name>
    <dbReference type="NCBI Taxonomy" id="252190"/>
    <lineage>
        <taxon>Eukaryota</taxon>
        <taxon>Fungi</taxon>
        <taxon>Dikarya</taxon>
        <taxon>Ascomycota</taxon>
        <taxon>Pezizomycotina</taxon>
        <taxon>Sordariomycetes</taxon>
        <taxon>Sordariomycetidae</taxon>
        <taxon>Sordariales</taxon>
        <taxon>Podosporaceae</taxon>
        <taxon>Podospora</taxon>
    </lineage>
</organism>
<evidence type="ECO:0000313" key="5">
    <source>
        <dbReference type="EMBL" id="KAK4225439.1"/>
    </source>
</evidence>
<sequence length="383" mass="42433">MIIRNFGVRHGRRVLAAPAPRSFLRALSIRTPTTTVADPEAAPVSATQAAADARKRAVLLKAEIDRLPEEFRKYEAYQEQTKSLGSKLKFRYLPDEVLKRPPHDVTLEDLMAAQAHMGHHTSQWNPANSRYIYGEREGIHIISLETTAAHLRRAANVVESVAYHAGLILFVGNRKGHRPIVVRMAELAGACHLYQKWTPGAITNKDVILASGELRVVDELDRTLDGFDAFLRDSRPVSPDLVICLNPVENYPLLHECGLASIPTIGIIDTDADPTWVTYQIPANDDSLRSVALIAGVLGRAGERGRQRRLADAAEGKVAWTKPHAVQAFIQNHNSTCRSEALAKLEELAREGKLKVGEAEEIKQSFTEESEEEIKAQLGKRSE</sequence>
<dbReference type="InterPro" id="IPR005706">
    <property type="entry name" value="Ribosomal_uS2_bac/mit/plastid"/>
</dbReference>